<evidence type="ECO:0000313" key="1">
    <source>
        <dbReference type="EMBL" id="KAG4303761.1"/>
    </source>
</evidence>
<sequence>MSSFEHKDGEYIFERGKEQKDNNSEENLSKFYSIPSYVNTKNSQYLECMSYKKLGHNEEFSEAQNRISEKQDNVLGSSIPLSVNAKQYHRILKRRQARKQLQETFKRPPDKPYLHESRHNHAMRRPRGPGGRFVGTASTESNSKSEIKTIQKNKENIYE</sequence>
<organism evidence="1 2">
    <name type="scientific">Pneumocystis oryctolagi</name>
    <dbReference type="NCBI Taxonomy" id="42067"/>
    <lineage>
        <taxon>Eukaryota</taxon>
        <taxon>Fungi</taxon>
        <taxon>Dikarya</taxon>
        <taxon>Ascomycota</taxon>
        <taxon>Taphrinomycotina</taxon>
        <taxon>Pneumocystomycetes</taxon>
        <taxon>Pneumocystaceae</taxon>
        <taxon>Pneumocystis</taxon>
    </lineage>
</organism>
<gene>
    <name evidence="1" type="ORF">PORY_002844</name>
</gene>
<reference evidence="1 2" key="1">
    <citation type="journal article" date="2021" name="Commun. Biol.">
        <title>Genomic insights into the host specific adaptation of the Pneumocystis genus.</title>
        <authorList>
            <person name="Cisse O.H."/>
            <person name="Ma L."/>
            <person name="Dekker J.P."/>
            <person name="Khil P.P."/>
            <person name="Youn J.-H."/>
            <person name="Brenchley J.M."/>
            <person name="Blair R."/>
            <person name="Pahar B."/>
            <person name="Chabe M."/>
            <person name="Van Rompay K.K.A."/>
            <person name="Keesler R."/>
            <person name="Sukura A."/>
            <person name="Hirsch V."/>
            <person name="Kutty G."/>
            <person name="Liu Y."/>
            <person name="Peng L."/>
            <person name="Chen J."/>
            <person name="Song J."/>
            <person name="Weissenbacher-Lang C."/>
            <person name="Xu J."/>
            <person name="Upham N.S."/>
            <person name="Stajich J.E."/>
            <person name="Cuomo C.A."/>
            <person name="Cushion M.T."/>
            <person name="Kovacs J.A."/>
        </authorList>
    </citation>
    <scope>NUCLEOTIDE SEQUENCE [LARGE SCALE GENOMIC DNA]</scope>
    <source>
        <strain evidence="1 2">RABM</strain>
    </source>
</reference>
<proteinExistence type="predicted"/>
<accession>A0ACB7C8F6</accession>
<dbReference type="EMBL" id="JABTEG010000029">
    <property type="protein sequence ID" value="KAG4303761.1"/>
    <property type="molecule type" value="Genomic_DNA"/>
</dbReference>
<keyword evidence="2" id="KW-1185">Reference proteome</keyword>
<comment type="caution">
    <text evidence="1">The sequence shown here is derived from an EMBL/GenBank/DDBJ whole genome shotgun (WGS) entry which is preliminary data.</text>
</comment>
<name>A0ACB7C8F6_9ASCO</name>
<protein>
    <submittedName>
        <fullName evidence="1">Uncharacterized protein</fullName>
    </submittedName>
</protein>
<dbReference type="Proteomes" id="UP000768646">
    <property type="component" value="Unassembled WGS sequence"/>
</dbReference>
<evidence type="ECO:0000313" key="2">
    <source>
        <dbReference type="Proteomes" id="UP000768646"/>
    </source>
</evidence>